<comment type="pathway">
    <text evidence="2">Carbohydrate biosynthesis; gluconeogenesis.</text>
</comment>
<dbReference type="GO" id="GO:0003941">
    <property type="term" value="F:L-serine ammonia-lyase activity"/>
    <property type="evidence" value="ECO:0007669"/>
    <property type="project" value="UniProtKB-UniRule"/>
</dbReference>
<evidence type="ECO:0000256" key="4">
    <source>
        <dbReference type="ARBA" id="ARBA00022432"/>
    </source>
</evidence>
<dbReference type="GO" id="GO:0046872">
    <property type="term" value="F:metal ion binding"/>
    <property type="evidence" value="ECO:0007669"/>
    <property type="project" value="UniProtKB-KW"/>
</dbReference>
<dbReference type="RefSeq" id="WP_103201878.1">
    <property type="nucleotide sequence ID" value="NZ_CVTD020000008.1"/>
</dbReference>
<comment type="cofactor">
    <cofactor evidence="1 11">
        <name>[4Fe-4S] cluster</name>
        <dbReference type="ChEBI" id="CHEBI:49883"/>
    </cofactor>
</comment>
<comment type="similarity">
    <text evidence="3 11">Belongs to the iron-sulfur dependent L-serine dehydratase family.</text>
</comment>
<dbReference type="Proteomes" id="UP000236497">
    <property type="component" value="Unassembled WGS sequence"/>
</dbReference>
<keyword evidence="7 11" id="KW-0408">Iron</keyword>
<evidence type="ECO:0000256" key="9">
    <source>
        <dbReference type="ARBA" id="ARBA00023239"/>
    </source>
</evidence>
<evidence type="ECO:0000259" key="12">
    <source>
        <dbReference type="Pfam" id="PF03313"/>
    </source>
</evidence>
<dbReference type="GO" id="GO:0006094">
    <property type="term" value="P:gluconeogenesis"/>
    <property type="evidence" value="ECO:0007669"/>
    <property type="project" value="UniProtKB-KW"/>
</dbReference>
<evidence type="ECO:0000256" key="10">
    <source>
        <dbReference type="ARBA" id="ARBA00049406"/>
    </source>
</evidence>
<accession>A0A0H5SE72</accession>
<evidence type="ECO:0000256" key="7">
    <source>
        <dbReference type="ARBA" id="ARBA00023004"/>
    </source>
</evidence>
<dbReference type="InterPro" id="IPR004642">
    <property type="entry name" value="Ser_deHydtase_asu"/>
</dbReference>
<keyword evidence="6 11" id="KW-0479">Metal-binding</keyword>
<proteinExistence type="inferred from homology"/>
<evidence type="ECO:0000256" key="8">
    <source>
        <dbReference type="ARBA" id="ARBA00023014"/>
    </source>
</evidence>
<evidence type="ECO:0000256" key="3">
    <source>
        <dbReference type="ARBA" id="ARBA00008636"/>
    </source>
</evidence>
<evidence type="ECO:0000313" key="14">
    <source>
        <dbReference type="Proteomes" id="UP000236497"/>
    </source>
</evidence>
<keyword evidence="14" id="KW-1185">Reference proteome</keyword>
<dbReference type="GO" id="GO:0051539">
    <property type="term" value="F:4 iron, 4 sulfur cluster binding"/>
    <property type="evidence" value="ECO:0007669"/>
    <property type="project" value="UniProtKB-UniRule"/>
</dbReference>
<dbReference type="PANTHER" id="PTHR30182">
    <property type="entry name" value="L-SERINE DEHYDRATASE"/>
    <property type="match status" value="1"/>
</dbReference>
<dbReference type="InterPro" id="IPR051318">
    <property type="entry name" value="Fe-S_L-Ser"/>
</dbReference>
<name>A0A0H5SE72_HERHM</name>
<comment type="catalytic activity">
    <reaction evidence="10 11">
        <text>L-serine = pyruvate + NH4(+)</text>
        <dbReference type="Rhea" id="RHEA:19169"/>
        <dbReference type="ChEBI" id="CHEBI:15361"/>
        <dbReference type="ChEBI" id="CHEBI:28938"/>
        <dbReference type="ChEBI" id="CHEBI:33384"/>
        <dbReference type="EC" id="4.3.1.17"/>
    </reaction>
</comment>
<dbReference type="InterPro" id="IPR005130">
    <property type="entry name" value="Ser_deHydtase-like_asu"/>
</dbReference>
<protein>
    <recommendedName>
        <fullName evidence="11">L-serine dehydratase</fullName>
        <ecNumber evidence="11">4.3.1.17</ecNumber>
    </recommendedName>
</protein>
<evidence type="ECO:0000313" key="13">
    <source>
        <dbReference type="EMBL" id="CRZ33719.1"/>
    </source>
</evidence>
<dbReference type="AlphaFoldDB" id="A0A0H5SE72"/>
<dbReference type="EMBL" id="CVTD020000008">
    <property type="protein sequence ID" value="CRZ33719.1"/>
    <property type="molecule type" value="Genomic_DNA"/>
</dbReference>
<evidence type="ECO:0000256" key="1">
    <source>
        <dbReference type="ARBA" id="ARBA00001966"/>
    </source>
</evidence>
<keyword evidence="5 11" id="KW-0004">4Fe-4S</keyword>
<dbReference type="OrthoDB" id="9805537at2"/>
<gene>
    <name evidence="13" type="primary">sdaAA</name>
    <name evidence="13" type="ORF">HHT355_0514</name>
</gene>
<dbReference type="PANTHER" id="PTHR30182:SF1">
    <property type="entry name" value="L-SERINE DEHYDRATASE 1"/>
    <property type="match status" value="1"/>
</dbReference>
<evidence type="ECO:0000256" key="6">
    <source>
        <dbReference type="ARBA" id="ARBA00022723"/>
    </source>
</evidence>
<keyword evidence="4 11" id="KW-0312">Gluconeogenesis</keyword>
<feature type="domain" description="Serine dehydratase-like alpha subunit" evidence="12">
    <location>
        <begin position="16"/>
        <end position="275"/>
    </location>
</feature>
<dbReference type="EC" id="4.3.1.17" evidence="11"/>
<evidence type="ECO:0000256" key="11">
    <source>
        <dbReference type="RuleBase" id="RU366059"/>
    </source>
</evidence>
<keyword evidence="8 11" id="KW-0411">Iron-sulfur</keyword>
<keyword evidence="9 11" id="KW-0456">Lyase</keyword>
<reference evidence="13 14" key="1">
    <citation type="submission" date="2015-06" db="EMBL/GenBank/DDBJ databases">
        <authorList>
            <person name="Wibberg Daniel"/>
        </authorList>
    </citation>
    <scope>NUCLEOTIDE SEQUENCE [LARGE SCALE GENOMIC DNA]</scope>
    <source>
        <strain evidence="13 14">T3/55T</strain>
    </source>
</reference>
<evidence type="ECO:0000256" key="5">
    <source>
        <dbReference type="ARBA" id="ARBA00022485"/>
    </source>
</evidence>
<dbReference type="Pfam" id="PF03313">
    <property type="entry name" value="SDH_alpha"/>
    <property type="match status" value="1"/>
</dbReference>
<evidence type="ECO:0000256" key="2">
    <source>
        <dbReference type="ARBA" id="ARBA00004742"/>
    </source>
</evidence>
<organism evidence="13 14">
    <name type="scientific">Herbinix hemicellulosilytica</name>
    <dbReference type="NCBI Taxonomy" id="1564487"/>
    <lineage>
        <taxon>Bacteria</taxon>
        <taxon>Bacillati</taxon>
        <taxon>Bacillota</taxon>
        <taxon>Clostridia</taxon>
        <taxon>Lachnospirales</taxon>
        <taxon>Lachnospiraceae</taxon>
        <taxon>Herbinix</taxon>
    </lineage>
</organism>
<dbReference type="NCBIfam" id="TIGR00718">
    <property type="entry name" value="sda_alpha"/>
    <property type="match status" value="1"/>
</dbReference>
<sequence length="291" mass="30398">MGFRALDEILTISKESNKPFWRVILENDMEERLVSEEESLKKMQQLYLTMKEADKAYDEKLISSSGLVGGDGAKMEQAVIEGKVLGGNFIGVVIAKALKMGESNACMKKIVAAPTAGSCGVIPAVLISYEEQYGISIQKMIKAMYVASGIGEVIAARAFLSGAAGGCQAEIGSASAMAAGALAYLNGGDEDSIAHAAAMALKNLMGLVCDTVGGLVEVPCVKRNVVGAVNAIASADMAVAGIRSQIPPDEVIDAMREVGESLPKTLRETGEGGLAATPTGREIKKKIFGYS</sequence>